<feature type="domain" description="Methyltransferase type 11" evidence="2">
    <location>
        <begin position="132"/>
        <end position="232"/>
    </location>
</feature>
<dbReference type="Pfam" id="PF08241">
    <property type="entry name" value="Methyltransf_11"/>
    <property type="match status" value="1"/>
</dbReference>
<feature type="coiled-coil region" evidence="1">
    <location>
        <begin position="9"/>
        <end position="36"/>
    </location>
</feature>
<gene>
    <name evidence="3" type="ORF">E9677_22825</name>
</gene>
<sequence>MLDKLRRWAKRVDNNTKRSTEQLKNIEKDVRELKRLISAPIARGHSTASWTDPELEKAETNSASVVHAAIKGVWNDHNDEEYRKDQSHWRGVGRWVDDAAWQAIGRRSLTRFNRAWMLAGRSADELKDLTLLEWGPGGGTNAFALRDIASVFYGVDISEKNLSESQRMITAEGRPDYFHPILVQGEPSSVLPHVPTRLDGFLSTSVFQHFPSREYGKEVLAAIRAVCKSGAVGFIQIRFDNDNKRYKGIQALHEYEKNHIRATSYPLDSFWSLLSETGFTPLAIDGLADRNNQATFYMLAK</sequence>
<accession>A0ABY2QN40</accession>
<dbReference type="Gene3D" id="3.40.50.150">
    <property type="entry name" value="Vaccinia Virus protein VP39"/>
    <property type="match status" value="1"/>
</dbReference>
<name>A0ABY2QN40_9HYPH</name>
<keyword evidence="3" id="KW-0489">Methyltransferase</keyword>
<keyword evidence="4" id="KW-1185">Reference proteome</keyword>
<dbReference type="InterPro" id="IPR013216">
    <property type="entry name" value="Methyltransf_11"/>
</dbReference>
<comment type="caution">
    <text evidence="3">The sequence shown here is derived from an EMBL/GenBank/DDBJ whole genome shotgun (WGS) entry which is preliminary data.</text>
</comment>
<dbReference type="SUPFAM" id="SSF53335">
    <property type="entry name" value="S-adenosyl-L-methionine-dependent methyltransferases"/>
    <property type="match status" value="1"/>
</dbReference>
<evidence type="ECO:0000313" key="3">
    <source>
        <dbReference type="EMBL" id="THV10587.1"/>
    </source>
</evidence>
<dbReference type="GO" id="GO:0032259">
    <property type="term" value="P:methylation"/>
    <property type="evidence" value="ECO:0007669"/>
    <property type="project" value="UniProtKB-KW"/>
</dbReference>
<keyword evidence="1" id="KW-0175">Coiled coil</keyword>
<protein>
    <submittedName>
        <fullName evidence="3">Class I SAM-dependent methyltransferase</fullName>
    </submittedName>
</protein>
<dbReference type="GO" id="GO:0008168">
    <property type="term" value="F:methyltransferase activity"/>
    <property type="evidence" value="ECO:0007669"/>
    <property type="project" value="UniProtKB-KW"/>
</dbReference>
<evidence type="ECO:0000313" key="4">
    <source>
        <dbReference type="Proteomes" id="UP000309667"/>
    </source>
</evidence>
<evidence type="ECO:0000259" key="2">
    <source>
        <dbReference type="Pfam" id="PF08241"/>
    </source>
</evidence>
<dbReference type="CDD" id="cd02440">
    <property type="entry name" value="AdoMet_MTases"/>
    <property type="match status" value="1"/>
</dbReference>
<organism evidence="3 4">
    <name type="scientific">Rhizobium rhizophilum</name>
    <dbReference type="NCBI Taxonomy" id="1850373"/>
    <lineage>
        <taxon>Bacteria</taxon>
        <taxon>Pseudomonadati</taxon>
        <taxon>Pseudomonadota</taxon>
        <taxon>Alphaproteobacteria</taxon>
        <taxon>Hyphomicrobiales</taxon>
        <taxon>Rhizobiaceae</taxon>
        <taxon>Rhizobium/Agrobacterium group</taxon>
        <taxon>Rhizobium</taxon>
    </lineage>
</organism>
<proteinExistence type="predicted"/>
<keyword evidence="3" id="KW-0808">Transferase</keyword>
<dbReference type="RefSeq" id="WP_136560363.1">
    <property type="nucleotide sequence ID" value="NZ_STGT01000007.1"/>
</dbReference>
<evidence type="ECO:0000256" key="1">
    <source>
        <dbReference type="SAM" id="Coils"/>
    </source>
</evidence>
<reference evidence="3 4" key="1">
    <citation type="submission" date="2019-04" db="EMBL/GenBank/DDBJ databases">
        <title>Genome sequence of strain 7209-2.</title>
        <authorList>
            <person name="Gao J."/>
            <person name="Sun J."/>
        </authorList>
    </citation>
    <scope>NUCLEOTIDE SEQUENCE [LARGE SCALE GENOMIC DNA]</scope>
    <source>
        <strain evidence="3 4">7209-2</strain>
    </source>
</reference>
<dbReference type="Proteomes" id="UP000309667">
    <property type="component" value="Unassembled WGS sequence"/>
</dbReference>
<dbReference type="InterPro" id="IPR029063">
    <property type="entry name" value="SAM-dependent_MTases_sf"/>
</dbReference>
<dbReference type="EMBL" id="STGT01000007">
    <property type="protein sequence ID" value="THV10587.1"/>
    <property type="molecule type" value="Genomic_DNA"/>
</dbReference>